<feature type="compositionally biased region" description="Low complexity" evidence="1">
    <location>
        <begin position="307"/>
        <end position="337"/>
    </location>
</feature>
<reference evidence="2" key="1">
    <citation type="submission" date="2022-07" db="EMBL/GenBank/DDBJ databases">
        <title>The genome of Lyophyllum shimeji provides insight into the initial evolution of ectomycorrhizal fungal genome.</title>
        <authorList>
            <person name="Kobayashi Y."/>
            <person name="Shibata T."/>
            <person name="Hirakawa H."/>
            <person name="Shigenobu S."/>
            <person name="Nishiyama T."/>
            <person name="Yamada A."/>
            <person name="Hasebe M."/>
            <person name="Kawaguchi M."/>
        </authorList>
    </citation>
    <scope>NUCLEOTIDE SEQUENCE</scope>
    <source>
        <strain evidence="2">AT787</strain>
    </source>
</reference>
<dbReference type="AlphaFoldDB" id="A0A9P3UPT4"/>
<accession>A0A9P3UPT4</accession>
<keyword evidence="3" id="KW-1185">Reference proteome</keyword>
<evidence type="ECO:0000256" key="1">
    <source>
        <dbReference type="SAM" id="MobiDB-lite"/>
    </source>
</evidence>
<proteinExistence type="predicted"/>
<feature type="region of interest" description="Disordered" evidence="1">
    <location>
        <begin position="103"/>
        <end position="134"/>
    </location>
</feature>
<comment type="caution">
    <text evidence="2">The sequence shown here is derived from an EMBL/GenBank/DDBJ whole genome shotgun (WGS) entry which is preliminary data.</text>
</comment>
<feature type="region of interest" description="Disordered" evidence="1">
    <location>
        <begin position="155"/>
        <end position="364"/>
    </location>
</feature>
<dbReference type="EMBL" id="BRPK01000006">
    <property type="protein sequence ID" value="GLB39385.1"/>
    <property type="molecule type" value="Genomic_DNA"/>
</dbReference>
<feature type="compositionally biased region" description="Basic residues" evidence="1">
    <location>
        <begin position="296"/>
        <end position="306"/>
    </location>
</feature>
<protein>
    <submittedName>
        <fullName evidence="2">Uncharacterized protein</fullName>
    </submittedName>
</protein>
<feature type="region of interest" description="Disordered" evidence="1">
    <location>
        <begin position="378"/>
        <end position="399"/>
    </location>
</feature>
<dbReference type="OrthoDB" id="3255924at2759"/>
<feature type="compositionally biased region" description="Low complexity" evidence="1">
    <location>
        <begin position="241"/>
        <end position="268"/>
    </location>
</feature>
<feature type="compositionally biased region" description="Polar residues" evidence="1">
    <location>
        <begin position="123"/>
        <end position="133"/>
    </location>
</feature>
<evidence type="ECO:0000313" key="3">
    <source>
        <dbReference type="Proteomes" id="UP001063166"/>
    </source>
</evidence>
<dbReference type="Proteomes" id="UP001063166">
    <property type="component" value="Unassembled WGS sequence"/>
</dbReference>
<name>A0A9P3UPT4_LYOSH</name>
<organism evidence="2 3">
    <name type="scientific">Lyophyllum shimeji</name>
    <name type="common">Hon-shimeji</name>
    <name type="synonym">Tricholoma shimeji</name>
    <dbReference type="NCBI Taxonomy" id="47721"/>
    <lineage>
        <taxon>Eukaryota</taxon>
        <taxon>Fungi</taxon>
        <taxon>Dikarya</taxon>
        <taxon>Basidiomycota</taxon>
        <taxon>Agaricomycotina</taxon>
        <taxon>Agaricomycetes</taxon>
        <taxon>Agaricomycetidae</taxon>
        <taxon>Agaricales</taxon>
        <taxon>Tricholomatineae</taxon>
        <taxon>Lyophyllaceae</taxon>
        <taxon>Lyophyllum</taxon>
    </lineage>
</organism>
<sequence length="423" mass="45031">MAAPFSWSDTIQIAFSSCLPCLSRPSTNPGASASTDSLVNNPTAHRIPRARADELQGLLADSDAEAERMSLHSNPGRGTKRTKRKKSKQITVFGYDLFGRAPPPIHLPESDDEGVGRSLGIATPTTRSSSLTFDSDAAPLDSAAIANISNSTAALRAREEAEEEELRAKAERREKRRQRKELKRVAKELALAEQSEEFQGFQGSGDGFPPEEYGPFVKASNEDDEGAANADLDGGVYARKSSNGNGSGSDSRSRTSASRSQQSQSDHSYLQRVHQRQSPETQRHGPAPVDTSSVAPRKKPKSKSSTKTRSTASRASRSNTSGSTSQSPSLASPTSATFPGAGNFPKPNPSIVDDEFDGSQGLTEMDLPSHALRGAFPSTGLRAGFSPSQFPSPGLAGAPKIERRDSLLARGGAFLATRGDMED</sequence>
<gene>
    <name evidence="2" type="ORF">LshimejAT787_0605470</name>
</gene>
<feature type="region of interest" description="Disordered" evidence="1">
    <location>
        <begin position="62"/>
        <end position="86"/>
    </location>
</feature>
<evidence type="ECO:0000313" key="2">
    <source>
        <dbReference type="EMBL" id="GLB39385.1"/>
    </source>
</evidence>